<dbReference type="EMBL" id="KV003998">
    <property type="protein sequence ID" value="KZV35881.1"/>
    <property type="molecule type" value="Genomic_DNA"/>
</dbReference>
<sequence>MKSGGVRDLPGRENVGESCVACERWFSDFSSGSDSVQISLVDCCVVVLICASEGICCVLMLENSDISAFVLDDFGGAEFHLSSSFDYYPFDTLNQRWKGTAKLLEVRRFLRNLLRSFFSSFELLNFSSLKPSAVNFEPGEICFSGREFCRALCVVPEKSNAIIGVVTVGFKCLPPSCDWLTGPDDHGPMISTCRLAVRGIEARLS</sequence>
<evidence type="ECO:0000313" key="1">
    <source>
        <dbReference type="EMBL" id="KZV35881.1"/>
    </source>
</evidence>
<dbReference type="AlphaFoldDB" id="A0A2Z7BMV4"/>
<evidence type="ECO:0000313" key="2">
    <source>
        <dbReference type="Proteomes" id="UP000250235"/>
    </source>
</evidence>
<protein>
    <submittedName>
        <fullName evidence="1">Uncharacterized protein</fullName>
    </submittedName>
</protein>
<proteinExistence type="predicted"/>
<organism evidence="1 2">
    <name type="scientific">Dorcoceras hygrometricum</name>
    <dbReference type="NCBI Taxonomy" id="472368"/>
    <lineage>
        <taxon>Eukaryota</taxon>
        <taxon>Viridiplantae</taxon>
        <taxon>Streptophyta</taxon>
        <taxon>Embryophyta</taxon>
        <taxon>Tracheophyta</taxon>
        <taxon>Spermatophyta</taxon>
        <taxon>Magnoliopsida</taxon>
        <taxon>eudicotyledons</taxon>
        <taxon>Gunneridae</taxon>
        <taxon>Pentapetalae</taxon>
        <taxon>asterids</taxon>
        <taxon>lamiids</taxon>
        <taxon>Lamiales</taxon>
        <taxon>Gesneriaceae</taxon>
        <taxon>Didymocarpoideae</taxon>
        <taxon>Trichosporeae</taxon>
        <taxon>Loxocarpinae</taxon>
        <taxon>Dorcoceras</taxon>
    </lineage>
</organism>
<reference evidence="1 2" key="1">
    <citation type="journal article" date="2015" name="Proc. Natl. Acad. Sci. U.S.A.">
        <title>The resurrection genome of Boea hygrometrica: A blueprint for survival of dehydration.</title>
        <authorList>
            <person name="Xiao L."/>
            <person name="Yang G."/>
            <person name="Zhang L."/>
            <person name="Yang X."/>
            <person name="Zhao S."/>
            <person name="Ji Z."/>
            <person name="Zhou Q."/>
            <person name="Hu M."/>
            <person name="Wang Y."/>
            <person name="Chen M."/>
            <person name="Xu Y."/>
            <person name="Jin H."/>
            <person name="Xiao X."/>
            <person name="Hu G."/>
            <person name="Bao F."/>
            <person name="Hu Y."/>
            <person name="Wan P."/>
            <person name="Li L."/>
            <person name="Deng X."/>
            <person name="Kuang T."/>
            <person name="Xiang C."/>
            <person name="Zhu J.K."/>
            <person name="Oliver M.J."/>
            <person name="He Y."/>
        </authorList>
    </citation>
    <scope>NUCLEOTIDE SEQUENCE [LARGE SCALE GENOMIC DNA]</scope>
    <source>
        <strain evidence="2">cv. XS01</strain>
    </source>
</reference>
<dbReference type="Proteomes" id="UP000250235">
    <property type="component" value="Unassembled WGS sequence"/>
</dbReference>
<accession>A0A2Z7BMV4</accession>
<keyword evidence="2" id="KW-1185">Reference proteome</keyword>
<name>A0A2Z7BMV4_9LAMI</name>
<gene>
    <name evidence="1" type="ORF">F511_36730</name>
</gene>